<gene>
    <name evidence="2" type="ORF">ACFFU9_00600</name>
</gene>
<keyword evidence="1" id="KW-1133">Transmembrane helix</keyword>
<keyword evidence="1" id="KW-0472">Membrane</keyword>
<sequence length="123" mass="14036">MIKRILYVVGILVVLFLVSFNLHNYLVTDPPAYSLLHVYLFHLISAVIVYVLMEFMASELPSQAGYTYLALIFFKIGAFVLFFQDSVFYNDNLSQSERIGLVVPLFLFLMTEAISIAKLLNSK</sequence>
<dbReference type="EMBL" id="JBHMFC010000001">
    <property type="protein sequence ID" value="MFB9055230.1"/>
    <property type="molecule type" value="Genomic_DNA"/>
</dbReference>
<feature type="transmembrane region" description="Helical" evidence="1">
    <location>
        <begin position="5"/>
        <end position="26"/>
    </location>
</feature>
<keyword evidence="3" id="KW-1185">Reference proteome</keyword>
<evidence type="ECO:0000313" key="2">
    <source>
        <dbReference type="EMBL" id="MFB9055230.1"/>
    </source>
</evidence>
<reference evidence="2 3" key="1">
    <citation type="submission" date="2024-09" db="EMBL/GenBank/DDBJ databases">
        <authorList>
            <person name="Sun Q."/>
            <person name="Mori K."/>
        </authorList>
    </citation>
    <scope>NUCLEOTIDE SEQUENCE [LARGE SCALE GENOMIC DNA]</scope>
    <source>
        <strain evidence="2 3">CECT 8622</strain>
    </source>
</reference>
<feature type="transmembrane region" description="Helical" evidence="1">
    <location>
        <begin position="32"/>
        <end position="53"/>
    </location>
</feature>
<dbReference type="InterPro" id="IPR046166">
    <property type="entry name" value="DUF6168"/>
</dbReference>
<feature type="transmembrane region" description="Helical" evidence="1">
    <location>
        <begin position="99"/>
        <end position="120"/>
    </location>
</feature>
<feature type="transmembrane region" description="Helical" evidence="1">
    <location>
        <begin position="65"/>
        <end position="84"/>
    </location>
</feature>
<proteinExistence type="predicted"/>
<comment type="caution">
    <text evidence="2">The sequence shown here is derived from an EMBL/GenBank/DDBJ whole genome shotgun (WGS) entry which is preliminary data.</text>
</comment>
<dbReference type="Pfam" id="PF19665">
    <property type="entry name" value="DUF6168"/>
    <property type="match status" value="1"/>
</dbReference>
<dbReference type="RefSeq" id="WP_379859414.1">
    <property type="nucleotide sequence ID" value="NZ_JBHMFC010000001.1"/>
</dbReference>
<name>A0ABV5F711_9FLAO</name>
<accession>A0ABV5F711</accession>
<evidence type="ECO:0000313" key="3">
    <source>
        <dbReference type="Proteomes" id="UP001589585"/>
    </source>
</evidence>
<protein>
    <submittedName>
        <fullName evidence="2">DUF6168 family protein</fullName>
    </submittedName>
</protein>
<organism evidence="2 3">
    <name type="scientific">Mariniflexile ostreae</name>
    <dbReference type="NCBI Taxonomy" id="1520892"/>
    <lineage>
        <taxon>Bacteria</taxon>
        <taxon>Pseudomonadati</taxon>
        <taxon>Bacteroidota</taxon>
        <taxon>Flavobacteriia</taxon>
        <taxon>Flavobacteriales</taxon>
        <taxon>Flavobacteriaceae</taxon>
        <taxon>Mariniflexile</taxon>
    </lineage>
</organism>
<keyword evidence="1" id="KW-0812">Transmembrane</keyword>
<evidence type="ECO:0000256" key="1">
    <source>
        <dbReference type="SAM" id="Phobius"/>
    </source>
</evidence>
<dbReference type="Proteomes" id="UP001589585">
    <property type="component" value="Unassembled WGS sequence"/>
</dbReference>